<dbReference type="PROSITE" id="PS51462">
    <property type="entry name" value="NUDIX"/>
    <property type="match status" value="1"/>
</dbReference>
<evidence type="ECO:0000256" key="4">
    <source>
        <dbReference type="ARBA" id="ARBA00022801"/>
    </source>
</evidence>
<dbReference type="PANTHER" id="PTHR12992">
    <property type="entry name" value="NUDIX HYDROLASE"/>
    <property type="match status" value="1"/>
</dbReference>
<keyword evidence="9" id="KW-1185">Reference proteome</keyword>
<dbReference type="InterPro" id="IPR015797">
    <property type="entry name" value="NUDIX_hydrolase-like_dom_sf"/>
</dbReference>
<dbReference type="SUPFAM" id="SSF55811">
    <property type="entry name" value="Nudix"/>
    <property type="match status" value="1"/>
</dbReference>
<comment type="cofactor">
    <cofactor evidence="1">
        <name>Mn(2+)</name>
        <dbReference type="ChEBI" id="CHEBI:29035"/>
    </cofactor>
</comment>
<keyword evidence="6" id="KW-0464">Manganese</keyword>
<dbReference type="RefSeq" id="WP_095505138.1">
    <property type="nucleotide sequence ID" value="NZ_BSNC01000004.1"/>
</dbReference>
<keyword evidence="5" id="KW-0460">Magnesium</keyword>
<gene>
    <name evidence="8" type="primary">yeaB</name>
    <name evidence="8" type="ORF">GCM10007895_17350</name>
</gene>
<keyword evidence="3" id="KW-0479">Metal-binding</keyword>
<dbReference type="GO" id="GO:0046872">
    <property type="term" value="F:metal ion binding"/>
    <property type="evidence" value="ECO:0007669"/>
    <property type="project" value="UniProtKB-KW"/>
</dbReference>
<evidence type="ECO:0000313" key="9">
    <source>
        <dbReference type="Proteomes" id="UP001161422"/>
    </source>
</evidence>
<evidence type="ECO:0000256" key="3">
    <source>
        <dbReference type="ARBA" id="ARBA00022723"/>
    </source>
</evidence>
<evidence type="ECO:0000256" key="5">
    <source>
        <dbReference type="ARBA" id="ARBA00022842"/>
    </source>
</evidence>
<evidence type="ECO:0000259" key="7">
    <source>
        <dbReference type="PROSITE" id="PS51462"/>
    </source>
</evidence>
<dbReference type="InterPro" id="IPR000086">
    <property type="entry name" value="NUDIX_hydrolase_dom"/>
</dbReference>
<proteinExistence type="predicted"/>
<dbReference type="Proteomes" id="UP001161422">
    <property type="component" value="Unassembled WGS sequence"/>
</dbReference>
<comment type="caution">
    <text evidence="8">The sequence shown here is derived from an EMBL/GenBank/DDBJ whole genome shotgun (WGS) entry which is preliminary data.</text>
</comment>
<evidence type="ECO:0000313" key="8">
    <source>
        <dbReference type="EMBL" id="GLP96429.1"/>
    </source>
</evidence>
<sequence>MQLAEARSRLLLSQQAPASPYPVHNKANLKQSAVLLGLWDGPEGVHIWFTQRPMYLKHHPGQISLPGGKYEDGDTDLTQTALREAFEEIHLKPQQAEVICRMPTHYSHTGFAVTPIVASIERDFSPIADPNEVADCFSVPLSFFLNSENLHQMQVQRNQTQYPVYFMPYQGRLIWGVTGAILYQFSRSLI</sequence>
<name>A0AA37VWU6_9GAMM</name>
<dbReference type="Gene3D" id="3.90.79.10">
    <property type="entry name" value="Nucleoside Triphosphate Pyrophosphohydrolase"/>
    <property type="match status" value="1"/>
</dbReference>
<protein>
    <submittedName>
        <fullName evidence="8">Coenzyme A pyrophosphatase</fullName>
    </submittedName>
</protein>
<dbReference type="AlphaFoldDB" id="A0AA37VWU6"/>
<organism evidence="8 9">
    <name type="scientific">Paraferrimonas sedimenticola</name>
    <dbReference type="NCBI Taxonomy" id="375674"/>
    <lineage>
        <taxon>Bacteria</taxon>
        <taxon>Pseudomonadati</taxon>
        <taxon>Pseudomonadota</taxon>
        <taxon>Gammaproteobacteria</taxon>
        <taxon>Alteromonadales</taxon>
        <taxon>Ferrimonadaceae</taxon>
        <taxon>Paraferrimonas</taxon>
    </lineage>
</organism>
<feature type="domain" description="Nudix hydrolase" evidence="7">
    <location>
        <begin position="29"/>
        <end position="161"/>
    </location>
</feature>
<keyword evidence="4" id="KW-0378">Hydrolase</keyword>
<evidence type="ECO:0000256" key="6">
    <source>
        <dbReference type="ARBA" id="ARBA00023211"/>
    </source>
</evidence>
<accession>A0AA37VWU6</accession>
<dbReference type="PANTHER" id="PTHR12992:SF11">
    <property type="entry name" value="MITOCHONDRIAL COENZYME A DIPHOSPHATASE NUDT8"/>
    <property type="match status" value="1"/>
</dbReference>
<dbReference type="Pfam" id="PF00293">
    <property type="entry name" value="NUDIX"/>
    <property type="match status" value="1"/>
</dbReference>
<evidence type="ECO:0000256" key="2">
    <source>
        <dbReference type="ARBA" id="ARBA00001946"/>
    </source>
</evidence>
<dbReference type="GO" id="GO:0010945">
    <property type="term" value="F:coenzyme A diphosphatase activity"/>
    <property type="evidence" value="ECO:0007669"/>
    <property type="project" value="InterPro"/>
</dbReference>
<comment type="cofactor">
    <cofactor evidence="2">
        <name>Mg(2+)</name>
        <dbReference type="ChEBI" id="CHEBI:18420"/>
    </cofactor>
</comment>
<dbReference type="InterPro" id="IPR045121">
    <property type="entry name" value="CoAse"/>
</dbReference>
<dbReference type="CDD" id="cd03426">
    <property type="entry name" value="NUDIX_CoAse_Nudt7"/>
    <property type="match status" value="1"/>
</dbReference>
<reference evidence="8" key="1">
    <citation type="journal article" date="2014" name="Int. J. Syst. Evol. Microbiol.">
        <title>Complete genome sequence of Corynebacterium casei LMG S-19264T (=DSM 44701T), isolated from a smear-ripened cheese.</title>
        <authorList>
            <consortium name="US DOE Joint Genome Institute (JGI-PGF)"/>
            <person name="Walter F."/>
            <person name="Albersmeier A."/>
            <person name="Kalinowski J."/>
            <person name="Ruckert C."/>
        </authorList>
    </citation>
    <scope>NUCLEOTIDE SEQUENCE</scope>
    <source>
        <strain evidence="8">NBRC 101628</strain>
    </source>
</reference>
<dbReference type="EMBL" id="BSNC01000004">
    <property type="protein sequence ID" value="GLP96429.1"/>
    <property type="molecule type" value="Genomic_DNA"/>
</dbReference>
<reference evidence="8" key="2">
    <citation type="submission" date="2023-01" db="EMBL/GenBank/DDBJ databases">
        <title>Draft genome sequence of Paraferrimonas sedimenticola strain NBRC 101628.</title>
        <authorList>
            <person name="Sun Q."/>
            <person name="Mori K."/>
        </authorList>
    </citation>
    <scope>NUCLEOTIDE SEQUENCE</scope>
    <source>
        <strain evidence="8">NBRC 101628</strain>
    </source>
</reference>
<evidence type="ECO:0000256" key="1">
    <source>
        <dbReference type="ARBA" id="ARBA00001936"/>
    </source>
</evidence>